<evidence type="ECO:0000256" key="1">
    <source>
        <dbReference type="SAM" id="Phobius"/>
    </source>
</evidence>
<keyword evidence="1" id="KW-0812">Transmembrane</keyword>
<protein>
    <submittedName>
        <fullName evidence="3">Uncharacterized protein LOC108562358 isoform X2</fullName>
    </submittedName>
</protein>
<proteinExistence type="predicted"/>
<gene>
    <name evidence="3" type="primary">LOC108562358</name>
</gene>
<evidence type="ECO:0000313" key="3">
    <source>
        <dbReference type="RefSeq" id="XP_017776145.1"/>
    </source>
</evidence>
<dbReference type="RefSeq" id="XP_017776145.1">
    <property type="nucleotide sequence ID" value="XM_017920656.1"/>
</dbReference>
<feature type="transmembrane region" description="Helical" evidence="1">
    <location>
        <begin position="20"/>
        <end position="43"/>
    </location>
</feature>
<keyword evidence="2" id="KW-1185">Reference proteome</keyword>
<sequence length="151" mass="18154">MVSLYPFWIPSLYSYSYISGIKFISFYTIVMSIIFMNFTMYYITRINSRRHYNPLYEVISRPMSSCYLIMGVNLKIRSLMIPWMVFFGFVVSFQLIILLWQLEFYFMGFHNLTGTLINFIWITKNIHCWIVVYSKFKFIGLIPTPNIEIFS</sequence>
<dbReference type="Proteomes" id="UP000695000">
    <property type="component" value="Unplaced"/>
</dbReference>
<dbReference type="GeneID" id="108562358"/>
<name>A0ABM1MNJ5_NICVS</name>
<keyword evidence="1" id="KW-1133">Transmembrane helix</keyword>
<feature type="transmembrane region" description="Helical" evidence="1">
    <location>
        <begin position="80"/>
        <end position="100"/>
    </location>
</feature>
<keyword evidence="1" id="KW-0472">Membrane</keyword>
<evidence type="ECO:0000313" key="2">
    <source>
        <dbReference type="Proteomes" id="UP000695000"/>
    </source>
</evidence>
<reference evidence="3" key="1">
    <citation type="submission" date="2025-08" db="UniProtKB">
        <authorList>
            <consortium name="RefSeq"/>
        </authorList>
    </citation>
    <scope>IDENTIFICATION</scope>
    <source>
        <tissue evidence="3">Whole Larva</tissue>
    </source>
</reference>
<organism evidence="2 3">
    <name type="scientific">Nicrophorus vespilloides</name>
    <name type="common">Boreal carrion beetle</name>
    <dbReference type="NCBI Taxonomy" id="110193"/>
    <lineage>
        <taxon>Eukaryota</taxon>
        <taxon>Metazoa</taxon>
        <taxon>Ecdysozoa</taxon>
        <taxon>Arthropoda</taxon>
        <taxon>Hexapoda</taxon>
        <taxon>Insecta</taxon>
        <taxon>Pterygota</taxon>
        <taxon>Neoptera</taxon>
        <taxon>Endopterygota</taxon>
        <taxon>Coleoptera</taxon>
        <taxon>Polyphaga</taxon>
        <taxon>Staphyliniformia</taxon>
        <taxon>Silphidae</taxon>
        <taxon>Nicrophorinae</taxon>
        <taxon>Nicrophorus</taxon>
    </lineage>
</organism>
<accession>A0ABM1MNJ5</accession>